<sequence length="143" mass="16680">MKGRFNVIITTGIPVLESIPAFLMAKLLRIPVIIEETHWYWPSTLISKLMWPINKLMCSKTDLIICPGKRAYVYWRSLGIPREKIKIVHFYTSILQPTPENIESARRIRDKFSGKVIILYFGRLIKKKGVDYLIKAFAKLERS</sequence>
<evidence type="ECO:0000313" key="2">
    <source>
        <dbReference type="EMBL" id="QOR94772.1"/>
    </source>
</evidence>
<evidence type="ECO:0000313" key="3">
    <source>
        <dbReference type="Proteomes" id="UP000593766"/>
    </source>
</evidence>
<dbReference type="OrthoDB" id="132546at2157"/>
<keyword evidence="2" id="KW-0808">Transferase</keyword>
<dbReference type="GO" id="GO:0016757">
    <property type="term" value="F:glycosyltransferase activity"/>
    <property type="evidence" value="ECO:0007669"/>
    <property type="project" value="InterPro"/>
</dbReference>
<protein>
    <submittedName>
        <fullName evidence="2">Glycosyltransferase</fullName>
    </submittedName>
</protein>
<gene>
    <name evidence="2" type="ORF">IMZ38_02255</name>
</gene>
<dbReference type="Pfam" id="PF00534">
    <property type="entry name" value="Glycos_transf_1"/>
    <property type="match status" value="1"/>
</dbReference>
<dbReference type="InterPro" id="IPR001296">
    <property type="entry name" value="Glyco_trans_1"/>
</dbReference>
<evidence type="ECO:0000259" key="1">
    <source>
        <dbReference type="Pfam" id="PF00534"/>
    </source>
</evidence>
<dbReference type="GeneID" id="76025640"/>
<dbReference type="Proteomes" id="UP000593766">
    <property type="component" value="Chromosome"/>
</dbReference>
<dbReference type="AlphaFoldDB" id="A0A7M1UTZ6"/>
<feature type="domain" description="Glycosyl transferase family 1" evidence="1">
    <location>
        <begin position="103"/>
        <end position="142"/>
    </location>
</feature>
<reference evidence="2 3" key="1">
    <citation type="submission" date="2020-10" db="EMBL/GenBank/DDBJ databases">
        <title>Complete genome sequence of Thermosphaera aggregans strain 3507.</title>
        <authorList>
            <person name="Zayulina K.S."/>
            <person name="Elcheninov A.G."/>
            <person name="Toshchakov S.V."/>
            <person name="Kublanov I.V."/>
            <person name="Kochetkova T.V."/>
        </authorList>
    </citation>
    <scope>NUCLEOTIDE SEQUENCE [LARGE SCALE GENOMIC DNA]</scope>
    <source>
        <strain evidence="2 3">3507</strain>
    </source>
</reference>
<dbReference type="RefSeq" id="WP_193436569.1">
    <property type="nucleotide sequence ID" value="NZ_CP063144.1"/>
</dbReference>
<accession>A0A7M1UTZ6</accession>
<keyword evidence="3" id="KW-1185">Reference proteome</keyword>
<dbReference type="Gene3D" id="3.40.50.2000">
    <property type="entry name" value="Glycogen Phosphorylase B"/>
    <property type="match status" value="2"/>
</dbReference>
<dbReference type="KEGG" id="tcs:IMZ38_02255"/>
<proteinExistence type="predicted"/>
<name>A0A7M1UTZ6_9CREN</name>
<dbReference type="SUPFAM" id="SSF53756">
    <property type="entry name" value="UDP-Glycosyltransferase/glycogen phosphorylase"/>
    <property type="match status" value="1"/>
</dbReference>
<dbReference type="EMBL" id="CP063144">
    <property type="protein sequence ID" value="QOR94772.1"/>
    <property type="molecule type" value="Genomic_DNA"/>
</dbReference>
<organism evidence="2 3">
    <name type="scientific">Thermosphaera chiliense</name>
    <dbReference type="NCBI Taxonomy" id="3402707"/>
    <lineage>
        <taxon>Archaea</taxon>
        <taxon>Thermoproteota</taxon>
        <taxon>Thermoprotei</taxon>
        <taxon>Desulfurococcales</taxon>
        <taxon>Desulfurococcaceae</taxon>
        <taxon>Thermosphaera</taxon>
    </lineage>
</organism>